<evidence type="ECO:0000313" key="5">
    <source>
        <dbReference type="Proteomes" id="UP001472866"/>
    </source>
</evidence>
<dbReference type="CDD" id="cd01836">
    <property type="entry name" value="FeeA_FeeB_like"/>
    <property type="match status" value="1"/>
</dbReference>
<keyword evidence="2" id="KW-0472">Membrane</keyword>
<protein>
    <submittedName>
        <fullName evidence="4">SGNH_hydro domain-containing protein</fullName>
    </submittedName>
</protein>
<reference evidence="4 5" key="1">
    <citation type="submission" date="2024-03" db="EMBL/GenBank/DDBJ databases">
        <title>Complete genome sequence of the green alga Chloropicon roscoffensis RCC1871.</title>
        <authorList>
            <person name="Lemieux C."/>
            <person name="Pombert J.-F."/>
            <person name="Otis C."/>
            <person name="Turmel M."/>
        </authorList>
    </citation>
    <scope>NUCLEOTIDE SEQUENCE [LARGE SCALE GENOMIC DNA]</scope>
    <source>
        <strain evidence="4 5">RCC1871</strain>
    </source>
</reference>
<dbReference type="InterPro" id="IPR036514">
    <property type="entry name" value="SGNH_hydro_sf"/>
</dbReference>
<evidence type="ECO:0000256" key="1">
    <source>
        <dbReference type="SAM" id="MobiDB-lite"/>
    </source>
</evidence>
<evidence type="ECO:0000259" key="3">
    <source>
        <dbReference type="Pfam" id="PF13472"/>
    </source>
</evidence>
<dbReference type="InterPro" id="IPR013830">
    <property type="entry name" value="SGNH_hydro"/>
</dbReference>
<evidence type="ECO:0000256" key="2">
    <source>
        <dbReference type="SAM" id="Phobius"/>
    </source>
</evidence>
<dbReference type="InterPro" id="IPR051532">
    <property type="entry name" value="Ester_Hydrolysis_Enzymes"/>
</dbReference>
<organism evidence="4 5">
    <name type="scientific">Chloropicon roscoffensis</name>
    <dbReference type="NCBI Taxonomy" id="1461544"/>
    <lineage>
        <taxon>Eukaryota</taxon>
        <taxon>Viridiplantae</taxon>
        <taxon>Chlorophyta</taxon>
        <taxon>Chloropicophyceae</taxon>
        <taxon>Chloropicales</taxon>
        <taxon>Chloropicaceae</taxon>
        <taxon>Chloropicon</taxon>
    </lineage>
</organism>
<dbReference type="AlphaFoldDB" id="A0AAX4PE17"/>
<keyword evidence="5" id="KW-1185">Reference proteome</keyword>
<keyword evidence="2" id="KW-1133">Transmembrane helix</keyword>
<feature type="domain" description="SGNH hydrolase-type esterase" evidence="3">
    <location>
        <begin position="93"/>
        <end position="280"/>
    </location>
</feature>
<feature type="transmembrane region" description="Helical" evidence="2">
    <location>
        <begin position="196"/>
        <end position="217"/>
    </location>
</feature>
<gene>
    <name evidence="4" type="ORF">HKI87_09g60390</name>
</gene>
<dbReference type="PANTHER" id="PTHR30383:SF5">
    <property type="entry name" value="SGNH HYDROLASE-TYPE ESTERASE DOMAIN-CONTAINING PROTEIN"/>
    <property type="match status" value="1"/>
</dbReference>
<name>A0AAX4PE17_9CHLO</name>
<dbReference type="Gene3D" id="3.40.50.1110">
    <property type="entry name" value="SGNH hydrolase"/>
    <property type="match status" value="1"/>
</dbReference>
<sequence>MLLPACLTRRGDHKARRSLPPKMASWSLSPALTACVSTVAPFALFGAYFLGELAYVAAFTPRLPEAPGPTTGVADETKEGEEGSARREVSMVCVGDSVAAGCGLRSNEEACAGAFARGFSHATNRRVRWEVIGRNGYTASRCEQKHVKRIKGRPDVVVLSVGVNNLLHNHSAATFETELKTLIASLRQRCGPMCQIVLLGMPPMSMFVALTPLLRILMGRKASTFNSVMEKVCRGARECVHADYQDLGTLSLREVKGGDSGESGDVASFFAPDGFHPGPKALEFMAEHFFENLYECSSEDAATEVVGDRPPCRLAFKSRR</sequence>
<feature type="transmembrane region" description="Helical" evidence="2">
    <location>
        <begin position="26"/>
        <end position="50"/>
    </location>
</feature>
<dbReference type="PANTHER" id="PTHR30383">
    <property type="entry name" value="THIOESTERASE 1/PROTEASE 1/LYSOPHOSPHOLIPASE L1"/>
    <property type="match status" value="1"/>
</dbReference>
<dbReference type="Pfam" id="PF13472">
    <property type="entry name" value="Lipase_GDSL_2"/>
    <property type="match status" value="1"/>
</dbReference>
<dbReference type="GO" id="GO:0004622">
    <property type="term" value="F:phosphatidylcholine lysophospholipase activity"/>
    <property type="evidence" value="ECO:0007669"/>
    <property type="project" value="TreeGrafter"/>
</dbReference>
<accession>A0AAX4PE17</accession>
<proteinExistence type="predicted"/>
<dbReference type="EMBL" id="CP151509">
    <property type="protein sequence ID" value="WZN64482.1"/>
    <property type="molecule type" value="Genomic_DNA"/>
</dbReference>
<dbReference type="Proteomes" id="UP001472866">
    <property type="component" value="Chromosome 09"/>
</dbReference>
<feature type="region of interest" description="Disordered" evidence="1">
    <location>
        <begin position="66"/>
        <end position="85"/>
    </location>
</feature>
<evidence type="ECO:0000313" key="4">
    <source>
        <dbReference type="EMBL" id="WZN64482.1"/>
    </source>
</evidence>
<feature type="compositionally biased region" description="Basic and acidic residues" evidence="1">
    <location>
        <begin position="75"/>
        <end position="85"/>
    </location>
</feature>
<dbReference type="SUPFAM" id="SSF52266">
    <property type="entry name" value="SGNH hydrolase"/>
    <property type="match status" value="1"/>
</dbReference>
<keyword evidence="2" id="KW-0812">Transmembrane</keyword>